<dbReference type="AlphaFoldDB" id="A0A7H9B4B1"/>
<dbReference type="GO" id="GO:0005811">
    <property type="term" value="C:lipid droplet"/>
    <property type="evidence" value="ECO:0007669"/>
    <property type="project" value="TreeGrafter"/>
</dbReference>
<accession>A0A7H9B4B1</accession>
<evidence type="ECO:0000256" key="1">
    <source>
        <dbReference type="ARBA" id="ARBA00004141"/>
    </source>
</evidence>
<dbReference type="GO" id="GO:0005628">
    <property type="term" value="C:prospore membrane"/>
    <property type="evidence" value="ECO:0007669"/>
    <property type="project" value="TreeGrafter"/>
</dbReference>
<feature type="transmembrane region" description="Helical" evidence="5">
    <location>
        <begin position="149"/>
        <end position="171"/>
    </location>
</feature>
<proteinExistence type="predicted"/>
<dbReference type="RefSeq" id="XP_037144931.1">
    <property type="nucleotide sequence ID" value="XM_037289036.1"/>
</dbReference>
<dbReference type="InterPro" id="IPR052786">
    <property type="entry name" value="Spore_wall_assembly"/>
</dbReference>
<keyword evidence="3 5" id="KW-1133">Transmembrane helix</keyword>
<evidence type="ECO:0000256" key="5">
    <source>
        <dbReference type="SAM" id="Phobius"/>
    </source>
</evidence>
<reference evidence="6 7" key="1">
    <citation type="submission" date="2020-07" db="EMBL/GenBank/DDBJ databases">
        <title>The yeast mating-type switching endonuclease HO is a domesticated member of an unorthodox homing genetic element family.</title>
        <authorList>
            <person name="Coughlan A.Y."/>
            <person name="Lombardi L."/>
            <person name="Braun-Galleani S."/>
            <person name="Martos A.R."/>
            <person name="Galeote V."/>
            <person name="Bigey F."/>
            <person name="Dequin S."/>
            <person name="Byrne K.P."/>
            <person name="Wolfe K.H."/>
        </authorList>
    </citation>
    <scope>NUCLEOTIDE SEQUENCE [LARGE SCALE GENOMIC DNA]</scope>
    <source>
        <strain evidence="6 7">NRRL Y-6702</strain>
    </source>
</reference>
<organism evidence="6 7">
    <name type="scientific">Zygotorulaspora mrakii</name>
    <name type="common">Zygosaccharomyces mrakii</name>
    <dbReference type="NCBI Taxonomy" id="42260"/>
    <lineage>
        <taxon>Eukaryota</taxon>
        <taxon>Fungi</taxon>
        <taxon>Dikarya</taxon>
        <taxon>Ascomycota</taxon>
        <taxon>Saccharomycotina</taxon>
        <taxon>Saccharomycetes</taxon>
        <taxon>Saccharomycetales</taxon>
        <taxon>Saccharomycetaceae</taxon>
        <taxon>Zygotorulaspora</taxon>
    </lineage>
</organism>
<dbReference type="InterPro" id="IPR059112">
    <property type="entry name" value="CysZ/EI24"/>
</dbReference>
<feature type="transmembrane region" description="Helical" evidence="5">
    <location>
        <begin position="230"/>
        <end position="252"/>
    </location>
</feature>
<evidence type="ECO:0000256" key="3">
    <source>
        <dbReference type="ARBA" id="ARBA00022989"/>
    </source>
</evidence>
<keyword evidence="2 5" id="KW-0812">Transmembrane</keyword>
<dbReference type="Proteomes" id="UP000509704">
    <property type="component" value="Chromosome 5"/>
</dbReference>
<gene>
    <name evidence="6" type="ORF">HG535_0E02880</name>
</gene>
<evidence type="ECO:0000256" key="2">
    <source>
        <dbReference type="ARBA" id="ARBA00022692"/>
    </source>
</evidence>
<dbReference type="PANTHER" id="PTHR34292:SF3">
    <property type="entry name" value="OUTER SPORE WALL PROTEIN LDS2-RELATED"/>
    <property type="match status" value="1"/>
</dbReference>
<protein>
    <recommendedName>
        <fullName evidence="8">Outer spore wall protein RRT8</fullName>
    </recommendedName>
</protein>
<feature type="transmembrane region" description="Helical" evidence="5">
    <location>
        <begin position="119"/>
        <end position="142"/>
    </location>
</feature>
<evidence type="ECO:0000313" key="7">
    <source>
        <dbReference type="Proteomes" id="UP000509704"/>
    </source>
</evidence>
<dbReference type="GeneID" id="59236946"/>
<evidence type="ECO:0000313" key="6">
    <source>
        <dbReference type="EMBL" id="QLG73204.1"/>
    </source>
</evidence>
<keyword evidence="4 5" id="KW-0472">Membrane</keyword>
<feature type="transmembrane region" description="Helical" evidence="5">
    <location>
        <begin position="301"/>
        <end position="325"/>
    </location>
</feature>
<dbReference type="OrthoDB" id="10012223at2759"/>
<dbReference type="EMBL" id="CP058608">
    <property type="protein sequence ID" value="QLG73204.1"/>
    <property type="molecule type" value="Genomic_DNA"/>
</dbReference>
<evidence type="ECO:0000256" key="4">
    <source>
        <dbReference type="ARBA" id="ARBA00023136"/>
    </source>
</evidence>
<comment type="subcellular location">
    <subcellularLocation>
        <location evidence="1">Membrane</location>
        <topology evidence="1">Multi-pass membrane protein</topology>
    </subcellularLocation>
</comment>
<keyword evidence="7" id="KW-1185">Reference proteome</keyword>
<dbReference type="KEGG" id="zmk:HG535_0E02880"/>
<dbReference type="Pfam" id="PF07264">
    <property type="entry name" value="EI24"/>
    <property type="match status" value="1"/>
</dbReference>
<sequence length="344" mass="39319">MYTLATIITLGKMKGHDTVIISYTDYRAEQDFSRAEEPLPPEISQSNETSSHLDPKANIELPILDRIPILFKQWKNVALATLKRRREYVKRNFLKDFFLGNTFKYPFIGLILISTHRVYWGQLLIFGVCYLIIFLTIGILYYTIIMPTVLAWAIVALGPLGVIIVNIQWLLQTNALTAMVCRNIVLTPIYNNIFDTTLYLHGQHEFLRSAKYIKISPKQEFKANWTMPEFWIFSLPTWCVSILRSILILLIISSISVVPLIGPTIANQLISGRRAFSYMGRYFTLKGISKDQAKDFQYEHIGLFLSFGMAAGFLEMLPLVSIFTITSNTAGAARWGVELIKKRS</sequence>
<name>A0A7H9B4B1_ZYGMR</name>
<dbReference type="GO" id="GO:0005619">
    <property type="term" value="C:ascospore wall"/>
    <property type="evidence" value="ECO:0007669"/>
    <property type="project" value="TreeGrafter"/>
</dbReference>
<dbReference type="PANTHER" id="PTHR34292">
    <property type="entry name" value="OUTER SPORE WALL PROTEIN LDS1"/>
    <property type="match status" value="1"/>
</dbReference>
<evidence type="ECO:0008006" key="8">
    <source>
        <dbReference type="Google" id="ProtNLM"/>
    </source>
</evidence>